<sequence>MAAGHDLKVVQETLGLSSITIAADTYTSVLPDLARQAAEDAAALIPLRR</sequence>
<keyword evidence="1" id="KW-0233">DNA recombination</keyword>
<gene>
    <name evidence="2" type="ORF">ACFY05_21740</name>
</gene>
<proteinExistence type="predicted"/>
<dbReference type="InterPro" id="IPR011010">
    <property type="entry name" value="DNA_brk_join_enz"/>
</dbReference>
<name>A0ABW6V8D5_MICFU</name>
<dbReference type="SUPFAM" id="SSF56349">
    <property type="entry name" value="DNA breaking-rejoining enzymes"/>
    <property type="match status" value="1"/>
</dbReference>
<keyword evidence="3" id="KW-1185">Reference proteome</keyword>
<comment type="caution">
    <text evidence="2">The sequence shown here is derived from an EMBL/GenBank/DDBJ whole genome shotgun (WGS) entry which is preliminary data.</text>
</comment>
<organism evidence="2 3">
    <name type="scientific">Microtetraspora fusca</name>
    <dbReference type="NCBI Taxonomy" id="1997"/>
    <lineage>
        <taxon>Bacteria</taxon>
        <taxon>Bacillati</taxon>
        <taxon>Actinomycetota</taxon>
        <taxon>Actinomycetes</taxon>
        <taxon>Streptosporangiales</taxon>
        <taxon>Streptosporangiaceae</taxon>
        <taxon>Microtetraspora</taxon>
    </lineage>
</organism>
<dbReference type="Gene3D" id="1.10.443.10">
    <property type="entry name" value="Intergrase catalytic core"/>
    <property type="match status" value="1"/>
</dbReference>
<dbReference type="Proteomes" id="UP001602119">
    <property type="component" value="Unassembled WGS sequence"/>
</dbReference>
<accession>A0ABW6V8D5</accession>
<dbReference type="RefSeq" id="WP_387343866.1">
    <property type="nucleotide sequence ID" value="NZ_JBIAXI010000013.1"/>
</dbReference>
<protein>
    <recommendedName>
        <fullName evidence="4">Integrase</fullName>
    </recommendedName>
</protein>
<dbReference type="InterPro" id="IPR013762">
    <property type="entry name" value="Integrase-like_cat_sf"/>
</dbReference>
<evidence type="ECO:0000313" key="3">
    <source>
        <dbReference type="Proteomes" id="UP001602119"/>
    </source>
</evidence>
<evidence type="ECO:0000256" key="1">
    <source>
        <dbReference type="ARBA" id="ARBA00023172"/>
    </source>
</evidence>
<reference evidence="2 3" key="1">
    <citation type="submission" date="2024-10" db="EMBL/GenBank/DDBJ databases">
        <title>The Natural Products Discovery Center: Release of the First 8490 Sequenced Strains for Exploring Actinobacteria Biosynthetic Diversity.</title>
        <authorList>
            <person name="Kalkreuter E."/>
            <person name="Kautsar S.A."/>
            <person name="Yang D."/>
            <person name="Bader C.D."/>
            <person name="Teijaro C.N."/>
            <person name="Fluegel L."/>
            <person name="Davis C.M."/>
            <person name="Simpson J.R."/>
            <person name="Lauterbach L."/>
            <person name="Steele A.D."/>
            <person name="Gui C."/>
            <person name="Meng S."/>
            <person name="Li G."/>
            <person name="Viehrig K."/>
            <person name="Ye F."/>
            <person name="Su P."/>
            <person name="Kiefer A.F."/>
            <person name="Nichols A."/>
            <person name="Cepeda A.J."/>
            <person name="Yan W."/>
            <person name="Fan B."/>
            <person name="Jiang Y."/>
            <person name="Adhikari A."/>
            <person name="Zheng C.-J."/>
            <person name="Schuster L."/>
            <person name="Cowan T.M."/>
            <person name="Smanski M.J."/>
            <person name="Chevrette M.G."/>
            <person name="De Carvalho L.P.S."/>
            <person name="Shen B."/>
        </authorList>
    </citation>
    <scope>NUCLEOTIDE SEQUENCE [LARGE SCALE GENOMIC DNA]</scope>
    <source>
        <strain evidence="2 3">NPDC001281</strain>
    </source>
</reference>
<evidence type="ECO:0000313" key="2">
    <source>
        <dbReference type="EMBL" id="MFF4775480.1"/>
    </source>
</evidence>
<dbReference type="EMBL" id="JBIAXI010000013">
    <property type="protein sequence ID" value="MFF4775480.1"/>
    <property type="molecule type" value="Genomic_DNA"/>
</dbReference>
<evidence type="ECO:0008006" key="4">
    <source>
        <dbReference type="Google" id="ProtNLM"/>
    </source>
</evidence>